<name>A0A397SVY6_9GLOM</name>
<reference evidence="2 3" key="1">
    <citation type="submission" date="2018-06" db="EMBL/GenBank/DDBJ databases">
        <title>Comparative genomics reveals the genomic features of Rhizophagus irregularis, R. cerebriforme, R. diaphanum and Gigaspora rosea, and their symbiotic lifestyle signature.</title>
        <authorList>
            <person name="Morin E."/>
            <person name="San Clemente H."/>
            <person name="Chen E.C.H."/>
            <person name="De La Providencia I."/>
            <person name="Hainaut M."/>
            <person name="Kuo A."/>
            <person name="Kohler A."/>
            <person name="Murat C."/>
            <person name="Tang N."/>
            <person name="Roy S."/>
            <person name="Loubradou J."/>
            <person name="Henrissat B."/>
            <person name="Grigoriev I.V."/>
            <person name="Corradi N."/>
            <person name="Roux C."/>
            <person name="Martin F.M."/>
        </authorList>
    </citation>
    <scope>NUCLEOTIDE SEQUENCE [LARGE SCALE GENOMIC DNA]</scope>
    <source>
        <strain evidence="2 3">DAOM 227022</strain>
    </source>
</reference>
<sequence>MVVGYDIGFNFILPNIEVIENIYDPQNQHNFNSMEFIPKYDLMTKNIPFFGIPILENLNSPNKTLVIGHNFRNISDNELKIDIFSYCLRKRCFVELPKFTFRTLVILNNLTSNAYESLPFEFSRLKKTPFIDLKKKFTSHLNPKYISLYLSKDNYKPFFLKQKIGQIKIKYVDCNCDEPCFVCKNKTLRISKGENNIECIIYNC</sequence>
<accession>A0A397SVY6</accession>
<proteinExistence type="predicted"/>
<keyword evidence="3" id="KW-1185">Reference proteome</keyword>
<feature type="domain" description="DUF7431" evidence="1">
    <location>
        <begin position="1"/>
        <end position="180"/>
    </location>
</feature>
<protein>
    <recommendedName>
        <fullName evidence="1">DUF7431 domain-containing protein</fullName>
    </recommendedName>
</protein>
<dbReference type="OrthoDB" id="2351090at2759"/>
<evidence type="ECO:0000313" key="3">
    <source>
        <dbReference type="Proteomes" id="UP000265703"/>
    </source>
</evidence>
<dbReference type="InterPro" id="IPR055854">
    <property type="entry name" value="DUF7431"/>
</dbReference>
<dbReference type="EMBL" id="QKYT01000283">
    <property type="protein sequence ID" value="RIA88007.1"/>
    <property type="molecule type" value="Genomic_DNA"/>
</dbReference>
<dbReference type="Proteomes" id="UP000265703">
    <property type="component" value="Unassembled WGS sequence"/>
</dbReference>
<dbReference type="AlphaFoldDB" id="A0A397SVY6"/>
<dbReference type="Pfam" id="PF24209">
    <property type="entry name" value="DUF7431"/>
    <property type="match status" value="1"/>
</dbReference>
<feature type="non-terminal residue" evidence="2">
    <location>
        <position position="204"/>
    </location>
</feature>
<organism evidence="2 3">
    <name type="scientific">Glomus cerebriforme</name>
    <dbReference type="NCBI Taxonomy" id="658196"/>
    <lineage>
        <taxon>Eukaryota</taxon>
        <taxon>Fungi</taxon>
        <taxon>Fungi incertae sedis</taxon>
        <taxon>Mucoromycota</taxon>
        <taxon>Glomeromycotina</taxon>
        <taxon>Glomeromycetes</taxon>
        <taxon>Glomerales</taxon>
        <taxon>Glomeraceae</taxon>
        <taxon>Glomus</taxon>
    </lineage>
</organism>
<dbReference type="STRING" id="658196.A0A397SVY6"/>
<comment type="caution">
    <text evidence="2">The sequence shown here is derived from an EMBL/GenBank/DDBJ whole genome shotgun (WGS) entry which is preliminary data.</text>
</comment>
<gene>
    <name evidence="2" type="ORF">C1645_776032</name>
</gene>
<evidence type="ECO:0000259" key="1">
    <source>
        <dbReference type="Pfam" id="PF24209"/>
    </source>
</evidence>
<evidence type="ECO:0000313" key="2">
    <source>
        <dbReference type="EMBL" id="RIA88007.1"/>
    </source>
</evidence>